<organism evidence="1">
    <name type="scientific">Singulisphaera sp. Ch08</name>
    <dbReference type="NCBI Taxonomy" id="3120278"/>
    <lineage>
        <taxon>Bacteria</taxon>
        <taxon>Pseudomonadati</taxon>
        <taxon>Planctomycetota</taxon>
        <taxon>Planctomycetia</taxon>
        <taxon>Isosphaerales</taxon>
        <taxon>Isosphaeraceae</taxon>
        <taxon>Singulisphaera</taxon>
    </lineage>
</organism>
<dbReference type="AlphaFoldDB" id="A0AAU7CJT4"/>
<proteinExistence type="predicted"/>
<sequence length="467" mass="50606">MTPRTPDLLNWSRRRVLTTGVLPFLGLNLPQLFAAEGARRAPKSPAREMSCIFIFQYGGLSQIDSWDPKPDGPSEVRGPYRPIATSVPGFQVGELMPRLARLADKYCVIRSMSHNVPVHDIANRMLLAGQSLPPLNAPSFGAVVSKLRPSEEGVPSQVWLQKFSGGSMPPESSYMSGGLLGMAHAPMLVGVQHDDNPANPGFRVNAFDMPEGLTLDRIHNRMRLLDEVNTPAAASPSAGESSFGTLARFRERAVDLVEGSAARRAFDIDRESAQARDRYGRHPLGQNLLMARRLIEAGVRLVNVVGWCGLAPGEKFNSLETWDMHGNGGIDIFGNGWNGLGWALPCCDQAVSALLEDLDQRGLLDTTLVVLVGEFGRTARISRGASAIGRDHWSNCYSAMLAGAGVRGGLVYGRSDKQASYVMDRPVSPEDFAATLFHTLGIPPETPIHPDGFSVRASTGQPILDLF</sequence>
<dbReference type="InterPro" id="IPR010869">
    <property type="entry name" value="DUF1501"/>
</dbReference>
<evidence type="ECO:0000313" key="1">
    <source>
        <dbReference type="EMBL" id="XBH05300.1"/>
    </source>
</evidence>
<dbReference type="InterPro" id="IPR017850">
    <property type="entry name" value="Alkaline_phosphatase_core_sf"/>
</dbReference>
<name>A0AAU7CJT4_9BACT</name>
<dbReference type="PANTHER" id="PTHR43737">
    <property type="entry name" value="BLL7424 PROTEIN"/>
    <property type="match status" value="1"/>
</dbReference>
<dbReference type="Gene3D" id="3.40.720.10">
    <property type="entry name" value="Alkaline Phosphatase, subunit A"/>
    <property type="match status" value="1"/>
</dbReference>
<gene>
    <name evidence="1" type="ORF">V5E97_04575</name>
</gene>
<accession>A0AAU7CJT4</accession>
<dbReference type="Pfam" id="PF07394">
    <property type="entry name" value="DUF1501"/>
    <property type="match status" value="1"/>
</dbReference>
<dbReference type="RefSeq" id="WP_406698116.1">
    <property type="nucleotide sequence ID" value="NZ_CP155447.1"/>
</dbReference>
<dbReference type="PANTHER" id="PTHR43737:SF1">
    <property type="entry name" value="DUF1501 DOMAIN-CONTAINING PROTEIN"/>
    <property type="match status" value="1"/>
</dbReference>
<protein>
    <submittedName>
        <fullName evidence="1">DUF1501 domain-containing protein</fullName>
    </submittedName>
</protein>
<dbReference type="SUPFAM" id="SSF53649">
    <property type="entry name" value="Alkaline phosphatase-like"/>
    <property type="match status" value="1"/>
</dbReference>
<dbReference type="EMBL" id="CP155447">
    <property type="protein sequence ID" value="XBH05300.1"/>
    <property type="molecule type" value="Genomic_DNA"/>
</dbReference>
<reference evidence="1" key="1">
    <citation type="submission" date="2024-05" db="EMBL/GenBank/DDBJ databases">
        <title>Planctomycetes of the genus Singulisphaera possess chitinolytic capabilities.</title>
        <authorList>
            <person name="Ivanova A."/>
        </authorList>
    </citation>
    <scope>NUCLEOTIDE SEQUENCE</scope>
    <source>
        <strain evidence="1">Ch08T</strain>
    </source>
</reference>